<dbReference type="Pfam" id="PF02383">
    <property type="entry name" value="Syja_N"/>
    <property type="match status" value="1"/>
</dbReference>
<feature type="region of interest" description="Disordered" evidence="1">
    <location>
        <begin position="567"/>
        <end position="588"/>
    </location>
</feature>
<dbReference type="Pfam" id="PF12456">
    <property type="entry name" value="hSac2"/>
    <property type="match status" value="1"/>
</dbReference>
<feature type="domain" description="SAC" evidence="2">
    <location>
        <begin position="1"/>
        <end position="168"/>
    </location>
</feature>
<dbReference type="AlphaFoldDB" id="A0A8S3Z983"/>
<feature type="non-terminal residue" evidence="3">
    <location>
        <position position="1"/>
    </location>
</feature>
<evidence type="ECO:0000313" key="3">
    <source>
        <dbReference type="EMBL" id="CAG5125739.1"/>
    </source>
</evidence>
<dbReference type="GO" id="GO:0043812">
    <property type="term" value="F:phosphatidylinositol-4-phosphate phosphatase activity"/>
    <property type="evidence" value="ECO:0007669"/>
    <property type="project" value="TreeGrafter"/>
</dbReference>
<dbReference type="PROSITE" id="PS50275">
    <property type="entry name" value="SAC"/>
    <property type="match status" value="1"/>
</dbReference>
<dbReference type="GO" id="GO:0005769">
    <property type="term" value="C:early endosome"/>
    <property type="evidence" value="ECO:0007669"/>
    <property type="project" value="TreeGrafter"/>
</dbReference>
<comment type="caution">
    <text evidence="3">The sequence shown here is derived from an EMBL/GenBank/DDBJ whole genome shotgun (WGS) entry which is preliminary data.</text>
</comment>
<protein>
    <recommendedName>
        <fullName evidence="2">SAC domain-containing protein</fullName>
    </recommendedName>
</protein>
<dbReference type="GO" id="GO:2001135">
    <property type="term" value="P:regulation of endocytic recycling"/>
    <property type="evidence" value="ECO:0007669"/>
    <property type="project" value="TreeGrafter"/>
</dbReference>
<dbReference type="OrthoDB" id="405996at2759"/>
<evidence type="ECO:0000259" key="2">
    <source>
        <dbReference type="PROSITE" id="PS50275"/>
    </source>
</evidence>
<dbReference type="InterPro" id="IPR002013">
    <property type="entry name" value="SAC_dom"/>
</dbReference>
<dbReference type="GO" id="GO:0046856">
    <property type="term" value="P:phosphatidylinositol dephosphorylation"/>
    <property type="evidence" value="ECO:0007669"/>
    <property type="project" value="TreeGrafter"/>
</dbReference>
<proteinExistence type="predicted"/>
<dbReference type="Proteomes" id="UP000678393">
    <property type="component" value="Unassembled WGS sequence"/>
</dbReference>
<name>A0A8S3Z983_9EUPU</name>
<gene>
    <name evidence="3" type="ORF">CUNI_LOCUS11297</name>
</gene>
<evidence type="ECO:0000256" key="1">
    <source>
        <dbReference type="SAM" id="MobiDB-lite"/>
    </source>
</evidence>
<sequence length="775" mass="87413">ENENYEAFVTHFKEQLSLYQKVCIITLVEQAGKEHVIGDAYLSHVLRFNSPNLTYVTFDFHEYCRGMRFENVSILTDGIKDVIKEMRYCWVDNKGVICEQQGVFRVNCVDCLDRTNVVQTAIARIVMETQFRKLGLLPPEESLPGSCRRTYQQIWANNGDVISRQYAGTAALKGDFTRTGERKLSGMMKDGVNSANRYYLRFRDAYRQAAIDLTLGQPGIEKEENVKMMIEDCKRMLIVEPEHCLGGWALINADPVAGDSEQQDMDIILLLSQRSELVSRYQRIYLEDIDKIEIGMEPAVFKSRYPVLRMTYHHGAEEGLFHMFRVPTIRFFNNKATAVVSQDEAKESLRIIADAFRCAQEMMSLKLEIVEKPKLEKKKSMPHPGVMDVHQQLQENSLAGIRLPRDVSAYMDSSSQLEESNDTRHLDTSALSVPRSKSPLEFLNVLPSFPKSALPSFSAAVNPLKFSIPKPNLKENLQQLNLMRKMKLNKDLGNSEVRNIDQFGNDHRGVNIKSEQKPALILKDEDNKEVVLDSCGILATSPSQVLISSMHLKAESKRKSSVVDLVSSPHSVRSHTSQANSSVSEGSRFNFHTDSVGDANINRQTSSTLTDDSSDYDVAIAGHFEEGDNTDMQNAVGTTVEEVPQVEFDTISENGPNEDDEEYCLMENEEVRAILDKCHQLHHPLMKTSISDTSLSVSSVQEALMQPSIAQKDSGLVSLFKSKMAGFSKTSPGRSPDPVFSKTHIRKSQRAMEVFEKLIKEKLPDEECKSCFIFI</sequence>
<dbReference type="InterPro" id="IPR022158">
    <property type="entry name" value="Inositol_phosphatase"/>
</dbReference>
<dbReference type="GO" id="GO:0045334">
    <property type="term" value="C:clathrin-coated endocytic vesicle"/>
    <property type="evidence" value="ECO:0007669"/>
    <property type="project" value="TreeGrafter"/>
</dbReference>
<keyword evidence="4" id="KW-1185">Reference proteome</keyword>
<accession>A0A8S3Z983</accession>
<dbReference type="PANTHER" id="PTHR45662">
    <property type="entry name" value="PHOSPHATIDYLINOSITIDE PHOSPHATASE SAC1"/>
    <property type="match status" value="1"/>
</dbReference>
<reference evidence="3" key="1">
    <citation type="submission" date="2021-04" db="EMBL/GenBank/DDBJ databases">
        <authorList>
            <consortium name="Molecular Ecology Group"/>
        </authorList>
    </citation>
    <scope>NUCLEOTIDE SEQUENCE</scope>
</reference>
<evidence type="ECO:0000313" key="4">
    <source>
        <dbReference type="Proteomes" id="UP000678393"/>
    </source>
</evidence>
<dbReference type="PANTHER" id="PTHR45662:SF8">
    <property type="entry name" value="PHOSPHATIDYLINOSITIDE PHOSPHATASE SAC2"/>
    <property type="match status" value="1"/>
</dbReference>
<organism evidence="3 4">
    <name type="scientific">Candidula unifasciata</name>
    <dbReference type="NCBI Taxonomy" id="100452"/>
    <lineage>
        <taxon>Eukaryota</taxon>
        <taxon>Metazoa</taxon>
        <taxon>Spiralia</taxon>
        <taxon>Lophotrochozoa</taxon>
        <taxon>Mollusca</taxon>
        <taxon>Gastropoda</taxon>
        <taxon>Heterobranchia</taxon>
        <taxon>Euthyneura</taxon>
        <taxon>Panpulmonata</taxon>
        <taxon>Eupulmonata</taxon>
        <taxon>Stylommatophora</taxon>
        <taxon>Helicina</taxon>
        <taxon>Helicoidea</taxon>
        <taxon>Geomitridae</taxon>
        <taxon>Candidula</taxon>
    </lineage>
</organism>
<dbReference type="EMBL" id="CAJHNH020002146">
    <property type="protein sequence ID" value="CAG5125739.1"/>
    <property type="molecule type" value="Genomic_DNA"/>
</dbReference>
<feature type="compositionally biased region" description="Polar residues" evidence="1">
    <location>
        <begin position="568"/>
        <end position="588"/>
    </location>
</feature>